<protein>
    <submittedName>
        <fullName evidence="1">Uncharacterized protein</fullName>
    </submittedName>
</protein>
<sequence length="82" mass="9160">MDTLFLILCGSVEESASEPHDKVGVVSVAYVSNDKEKIDSKLGDLQKAYPDNFYMAYEVPMDTDLTTLEHYPGLEISKDDLN</sequence>
<keyword evidence="2" id="KW-1185">Reference proteome</keyword>
<organism evidence="1 2">
    <name type="scientific">Butyrivibrio fibrisolvens DSM 3071</name>
    <dbReference type="NCBI Taxonomy" id="1121131"/>
    <lineage>
        <taxon>Bacteria</taxon>
        <taxon>Bacillati</taxon>
        <taxon>Bacillota</taxon>
        <taxon>Clostridia</taxon>
        <taxon>Lachnospirales</taxon>
        <taxon>Lachnospiraceae</taxon>
        <taxon>Butyrivibrio</taxon>
    </lineage>
</organism>
<accession>A0A1M5ZLJ6</accession>
<dbReference type="Proteomes" id="UP000184278">
    <property type="component" value="Unassembled WGS sequence"/>
</dbReference>
<evidence type="ECO:0000313" key="2">
    <source>
        <dbReference type="Proteomes" id="UP000184278"/>
    </source>
</evidence>
<evidence type="ECO:0000313" key="1">
    <source>
        <dbReference type="EMBL" id="SHI25009.1"/>
    </source>
</evidence>
<name>A0A1M5ZLJ6_BUTFI</name>
<gene>
    <name evidence="1" type="ORF">SAMN02745229_02384</name>
</gene>
<proteinExistence type="predicted"/>
<dbReference type="RefSeq" id="WP_073388040.1">
    <property type="nucleotide sequence ID" value="NZ_FQXK01000020.1"/>
</dbReference>
<dbReference type="GeneID" id="89510819"/>
<dbReference type="EMBL" id="FQXK01000020">
    <property type="protein sequence ID" value="SHI25009.1"/>
    <property type="molecule type" value="Genomic_DNA"/>
</dbReference>
<reference evidence="2" key="1">
    <citation type="submission" date="2016-11" db="EMBL/GenBank/DDBJ databases">
        <authorList>
            <person name="Varghese N."/>
            <person name="Submissions S."/>
        </authorList>
    </citation>
    <scope>NUCLEOTIDE SEQUENCE [LARGE SCALE GENOMIC DNA]</scope>
    <source>
        <strain evidence="2">DSM 3071</strain>
    </source>
</reference>
<dbReference type="AlphaFoldDB" id="A0A1M5ZLJ6"/>
<dbReference type="OrthoDB" id="9803145at2"/>